<evidence type="ECO:0000313" key="2">
    <source>
        <dbReference type="Proteomes" id="UP000315010"/>
    </source>
</evidence>
<proteinExistence type="predicted"/>
<dbReference type="AlphaFoldDB" id="A0A5C5YY13"/>
<accession>A0A5C5YY13</accession>
<dbReference type="Proteomes" id="UP000315010">
    <property type="component" value="Unassembled WGS sequence"/>
</dbReference>
<organism evidence="1 2">
    <name type="scientific">Novipirellula herctigrandis</name>
    <dbReference type="NCBI Taxonomy" id="2527986"/>
    <lineage>
        <taxon>Bacteria</taxon>
        <taxon>Pseudomonadati</taxon>
        <taxon>Planctomycetota</taxon>
        <taxon>Planctomycetia</taxon>
        <taxon>Pirellulales</taxon>
        <taxon>Pirellulaceae</taxon>
        <taxon>Novipirellula</taxon>
    </lineage>
</organism>
<dbReference type="OrthoDB" id="274836at2"/>
<dbReference type="RefSeq" id="WP_146395097.1">
    <property type="nucleotide sequence ID" value="NZ_SJPJ01000001.1"/>
</dbReference>
<reference evidence="1 2" key="1">
    <citation type="submission" date="2019-02" db="EMBL/GenBank/DDBJ databases">
        <title>Deep-cultivation of Planctomycetes and their phenomic and genomic characterization uncovers novel biology.</title>
        <authorList>
            <person name="Wiegand S."/>
            <person name="Jogler M."/>
            <person name="Boedeker C."/>
            <person name="Pinto D."/>
            <person name="Vollmers J."/>
            <person name="Rivas-Marin E."/>
            <person name="Kohn T."/>
            <person name="Peeters S.H."/>
            <person name="Heuer A."/>
            <person name="Rast P."/>
            <person name="Oberbeckmann S."/>
            <person name="Bunk B."/>
            <person name="Jeske O."/>
            <person name="Meyerdierks A."/>
            <person name="Storesund J.E."/>
            <person name="Kallscheuer N."/>
            <person name="Luecker S."/>
            <person name="Lage O.M."/>
            <person name="Pohl T."/>
            <person name="Merkel B.J."/>
            <person name="Hornburger P."/>
            <person name="Mueller R.-W."/>
            <person name="Bruemmer F."/>
            <person name="Labrenz M."/>
            <person name="Spormann A.M."/>
            <person name="Op Den Camp H."/>
            <person name="Overmann J."/>
            <person name="Amann R."/>
            <person name="Jetten M.S.M."/>
            <person name="Mascher T."/>
            <person name="Medema M.H."/>
            <person name="Devos D.P."/>
            <person name="Kaster A.-K."/>
            <person name="Ovreas L."/>
            <person name="Rohde M."/>
            <person name="Galperin M.Y."/>
            <person name="Jogler C."/>
        </authorList>
    </citation>
    <scope>NUCLEOTIDE SEQUENCE [LARGE SCALE GENOMIC DNA]</scope>
    <source>
        <strain evidence="1 2">CA13</strain>
    </source>
</reference>
<sequence>MIETKWNRGDWVIYRKQKTSTSPGQRASNVHPATKGDLYHYTVDKFWIVDSVLDDGQIELCTRRGKKNTVDASDPMLRKANWWQRLIHRGRYQAIMSQ</sequence>
<name>A0A5C5YY13_9BACT</name>
<comment type="caution">
    <text evidence="1">The sequence shown here is derived from an EMBL/GenBank/DDBJ whole genome shotgun (WGS) entry which is preliminary data.</text>
</comment>
<gene>
    <name evidence="1" type="ORF">CA13_14010</name>
</gene>
<dbReference type="EMBL" id="SJPJ01000001">
    <property type="protein sequence ID" value="TWT79989.1"/>
    <property type="molecule type" value="Genomic_DNA"/>
</dbReference>
<keyword evidence="2" id="KW-1185">Reference proteome</keyword>
<protein>
    <submittedName>
        <fullName evidence="1">Uncharacterized protein</fullName>
    </submittedName>
</protein>
<evidence type="ECO:0000313" key="1">
    <source>
        <dbReference type="EMBL" id="TWT79989.1"/>
    </source>
</evidence>